<dbReference type="EMBL" id="JAQQBS010001685">
    <property type="protein sequence ID" value="KAK0157041.1"/>
    <property type="molecule type" value="Genomic_DNA"/>
</dbReference>
<dbReference type="GO" id="GO:0043565">
    <property type="term" value="F:sequence-specific DNA binding"/>
    <property type="evidence" value="ECO:0007669"/>
    <property type="project" value="InterPro"/>
</dbReference>
<evidence type="ECO:0000313" key="9">
    <source>
        <dbReference type="Proteomes" id="UP001168990"/>
    </source>
</evidence>
<dbReference type="Pfam" id="PF05485">
    <property type="entry name" value="THAP"/>
    <property type="match status" value="1"/>
</dbReference>
<feature type="domain" description="THAP-type" evidence="7">
    <location>
        <begin position="1"/>
        <end position="100"/>
    </location>
</feature>
<protein>
    <recommendedName>
        <fullName evidence="7">THAP-type domain-containing protein</fullName>
    </recommendedName>
</protein>
<dbReference type="PANTHER" id="PTHR46600:SF11">
    <property type="entry name" value="THAP DOMAIN-CONTAINING PROTEIN 10"/>
    <property type="match status" value="1"/>
</dbReference>
<evidence type="ECO:0000259" key="7">
    <source>
        <dbReference type="PROSITE" id="PS50950"/>
    </source>
</evidence>
<keyword evidence="4 5" id="KW-0238">DNA-binding</keyword>
<reference evidence="8" key="2">
    <citation type="submission" date="2023-03" db="EMBL/GenBank/DDBJ databases">
        <authorList>
            <person name="Inwood S.N."/>
            <person name="Skelly J.G."/>
            <person name="Guhlin J."/>
            <person name="Harrop T.W.R."/>
            <person name="Goldson S.G."/>
            <person name="Dearden P.K."/>
        </authorList>
    </citation>
    <scope>NUCLEOTIDE SEQUENCE</scope>
    <source>
        <strain evidence="8">Irish</strain>
        <tissue evidence="8">Whole body</tissue>
    </source>
</reference>
<evidence type="ECO:0000256" key="1">
    <source>
        <dbReference type="ARBA" id="ARBA00022723"/>
    </source>
</evidence>
<dbReference type="SUPFAM" id="SSF57716">
    <property type="entry name" value="Glucocorticoid receptor-like (DNA-binding domain)"/>
    <property type="match status" value="1"/>
</dbReference>
<reference evidence="8" key="1">
    <citation type="journal article" date="2023" name="bioRxiv">
        <title>Scaffold-level genome assemblies of two parasitoid biocontrol wasps reveal the parthenogenesis mechanism and an associated novel virus.</title>
        <authorList>
            <person name="Inwood S."/>
            <person name="Skelly J."/>
            <person name="Guhlin J."/>
            <person name="Harrop T."/>
            <person name="Goldson S."/>
            <person name="Dearden P."/>
        </authorList>
    </citation>
    <scope>NUCLEOTIDE SEQUENCE</scope>
    <source>
        <strain evidence="8">Irish</strain>
        <tissue evidence="8">Whole body</tissue>
    </source>
</reference>
<dbReference type="InterPro" id="IPR038441">
    <property type="entry name" value="THAP_Znf_sf"/>
</dbReference>
<evidence type="ECO:0000256" key="6">
    <source>
        <dbReference type="SAM" id="MobiDB-lite"/>
    </source>
</evidence>
<feature type="compositionally biased region" description="Basic and acidic residues" evidence="6">
    <location>
        <begin position="309"/>
        <end position="329"/>
    </location>
</feature>
<name>A0AA39C331_9HYME</name>
<dbReference type="SMART" id="SM00980">
    <property type="entry name" value="THAP"/>
    <property type="match status" value="1"/>
</dbReference>
<keyword evidence="1" id="KW-0479">Metal-binding</keyword>
<sequence length="371" mass="41693">MNKTRLYCAVPDCKSKASVNVDLSYHRFPLSDKYNENVTNYFGDVEKVGLYSQWKKVTNIPNPGPNDRICSQHFTAADYCGNGVRNQRRRLKYNAIPSLHLPIINKERNERNEKRHARVEMRALNAQKKRRYDNNVPEPMQKDIEISESVQSTIEAGEDFEMVQMVIEGNAANILPKVSISEDVGVQATIENDSRDVEVQATIENDARDFEIRVQSGELVYKFTDFIKNDAQLSTMTGIENFEILTCIENLTSVLYISKNDSRVRMCLRDKIVMTFIKLYDTTEHQAVDAAGGAVDDDADDEDGKLKRRVGDAEAGDARRSGDTGRAGEAEAGDAEVGDAERVGNAERRRPRLIVINHYRLGHTSNLGGGL</sequence>
<evidence type="ECO:0000256" key="4">
    <source>
        <dbReference type="ARBA" id="ARBA00023125"/>
    </source>
</evidence>
<proteinExistence type="predicted"/>
<dbReference type="Gene3D" id="6.20.210.20">
    <property type="entry name" value="THAP domain"/>
    <property type="match status" value="1"/>
</dbReference>
<evidence type="ECO:0000256" key="5">
    <source>
        <dbReference type="PROSITE-ProRule" id="PRU00309"/>
    </source>
</evidence>
<accession>A0AA39C331</accession>
<evidence type="ECO:0000313" key="8">
    <source>
        <dbReference type="EMBL" id="KAK0157041.1"/>
    </source>
</evidence>
<dbReference type="InterPro" id="IPR006612">
    <property type="entry name" value="THAP_Znf"/>
</dbReference>
<evidence type="ECO:0000256" key="3">
    <source>
        <dbReference type="ARBA" id="ARBA00022833"/>
    </source>
</evidence>
<evidence type="ECO:0000256" key="2">
    <source>
        <dbReference type="ARBA" id="ARBA00022771"/>
    </source>
</evidence>
<keyword evidence="3" id="KW-0862">Zinc</keyword>
<organism evidence="8 9">
    <name type="scientific">Microctonus aethiopoides</name>
    <dbReference type="NCBI Taxonomy" id="144406"/>
    <lineage>
        <taxon>Eukaryota</taxon>
        <taxon>Metazoa</taxon>
        <taxon>Ecdysozoa</taxon>
        <taxon>Arthropoda</taxon>
        <taxon>Hexapoda</taxon>
        <taxon>Insecta</taxon>
        <taxon>Pterygota</taxon>
        <taxon>Neoptera</taxon>
        <taxon>Endopterygota</taxon>
        <taxon>Hymenoptera</taxon>
        <taxon>Apocrita</taxon>
        <taxon>Ichneumonoidea</taxon>
        <taxon>Braconidae</taxon>
        <taxon>Euphorinae</taxon>
        <taxon>Microctonus</taxon>
    </lineage>
</organism>
<dbReference type="GO" id="GO:0008270">
    <property type="term" value="F:zinc ion binding"/>
    <property type="evidence" value="ECO:0007669"/>
    <property type="project" value="UniProtKB-KW"/>
</dbReference>
<comment type="caution">
    <text evidence="8">The sequence shown here is derived from an EMBL/GenBank/DDBJ whole genome shotgun (WGS) entry which is preliminary data.</text>
</comment>
<gene>
    <name evidence="8" type="ORF">PV328_011976</name>
</gene>
<dbReference type="InterPro" id="IPR026516">
    <property type="entry name" value="THAP1/10"/>
</dbReference>
<dbReference type="PROSITE" id="PS50950">
    <property type="entry name" value="ZF_THAP"/>
    <property type="match status" value="1"/>
</dbReference>
<feature type="region of interest" description="Disordered" evidence="6">
    <location>
        <begin position="293"/>
        <end position="344"/>
    </location>
</feature>
<dbReference type="AlphaFoldDB" id="A0AA39C331"/>
<dbReference type="PANTHER" id="PTHR46600">
    <property type="entry name" value="THAP DOMAIN-CONTAINING"/>
    <property type="match status" value="1"/>
</dbReference>
<dbReference type="Proteomes" id="UP001168990">
    <property type="component" value="Unassembled WGS sequence"/>
</dbReference>
<keyword evidence="2 5" id="KW-0863">Zinc-finger</keyword>
<keyword evidence="9" id="KW-1185">Reference proteome</keyword>